<organism evidence="3 4">
    <name type="scientific">Sphingobium wenxiniae (strain DSM 21828 / CGMCC 1.7748 / JZ-1)</name>
    <dbReference type="NCBI Taxonomy" id="595605"/>
    <lineage>
        <taxon>Bacteria</taxon>
        <taxon>Pseudomonadati</taxon>
        <taxon>Pseudomonadota</taxon>
        <taxon>Alphaproteobacteria</taxon>
        <taxon>Sphingomonadales</taxon>
        <taxon>Sphingomonadaceae</taxon>
        <taxon>Sphingobium</taxon>
    </lineage>
</organism>
<dbReference type="EMBL" id="VLKK01000014">
    <property type="protein sequence ID" value="TWH91602.1"/>
    <property type="molecule type" value="Genomic_DNA"/>
</dbReference>
<evidence type="ECO:0000256" key="1">
    <source>
        <dbReference type="SAM" id="MobiDB-lite"/>
    </source>
</evidence>
<evidence type="ECO:0000313" key="4">
    <source>
        <dbReference type="Proteomes" id="UP000316624"/>
    </source>
</evidence>
<feature type="compositionally biased region" description="Basic and acidic residues" evidence="1">
    <location>
        <begin position="375"/>
        <end position="390"/>
    </location>
</feature>
<protein>
    <submittedName>
        <fullName evidence="3">Relaxase/mobilization nuclease-like protein</fullName>
    </submittedName>
</protein>
<comment type="caution">
    <text evidence="3">The sequence shown here is derived from an EMBL/GenBank/DDBJ whole genome shotgun (WGS) entry which is preliminary data.</text>
</comment>
<dbReference type="RefSeq" id="WP_145074717.1">
    <property type="nucleotide sequence ID" value="NZ_JACIIY010000025.1"/>
</dbReference>
<feature type="compositionally biased region" description="Basic and acidic residues" evidence="1">
    <location>
        <begin position="467"/>
        <end position="505"/>
    </location>
</feature>
<feature type="domain" description="MobA/VirD2-like nuclease" evidence="2">
    <location>
        <begin position="120"/>
        <end position="234"/>
    </location>
</feature>
<reference evidence="3 4" key="1">
    <citation type="journal article" date="2015" name="Stand. Genomic Sci.">
        <title>Genomic Encyclopedia of Bacterial and Archaeal Type Strains, Phase III: the genomes of soil and plant-associated and newly described type strains.</title>
        <authorList>
            <person name="Whitman W.B."/>
            <person name="Woyke T."/>
            <person name="Klenk H.P."/>
            <person name="Zhou Y."/>
            <person name="Lilburn T.G."/>
            <person name="Beck B.J."/>
            <person name="De Vos P."/>
            <person name="Vandamme P."/>
            <person name="Eisen J.A."/>
            <person name="Garrity G."/>
            <person name="Hugenholtz P."/>
            <person name="Kyrpides N.C."/>
        </authorList>
    </citation>
    <scope>NUCLEOTIDE SEQUENCE [LARGE SCALE GENOMIC DNA]</scope>
    <source>
        <strain evidence="3 4">CGMCC 1.7748</strain>
    </source>
</reference>
<sequence>MSPAFIFSETTLDRLERVQGARSGGRGRVDNEGHRRLGNALLGVIQTLGLPQSRGSARSADVRTAAASQQLDRTARRVPQVMVKITSRLHGSASTVGCFTYVARLGMEGKDAVPLVTSEGRELTSAVEMLELARAWEEWEQTGDDRRKGATAIVMVYSMPPGTDAEKVYGAVRDLAETDFSNRRWVAGLHTDEAHPHVHLIIAARDLDGRRFNPDRAFLQHNRERFAELLRARGIEADATIRMTRAYPPKHDKLPVQKMRERGEALRVDVSRAAVLEGKWEPDQAFMRARESQVSRTAENIALVKSTYLKAIAELSDHGGDEQQRLARSLQLFVDQIREPTPARSEIIERLKEGRALPEHFEQDPALEKLKARVRARAGDKDMPGREGKADSPANRLARLRATTKQLRDQTGQLARAREGDRFDKLAQATAKLKQQSAGRGQAASGEPAKPGQESARTPPANWAQNLEKRLEEAIKEKDRERLRQKERDRDRDRDRDGDKGGPRR</sequence>
<dbReference type="AlphaFoldDB" id="A0A562K876"/>
<evidence type="ECO:0000313" key="3">
    <source>
        <dbReference type="EMBL" id="TWH91602.1"/>
    </source>
</evidence>
<gene>
    <name evidence="3" type="ORF">IQ35_03115</name>
</gene>
<feature type="region of interest" description="Disordered" evidence="1">
    <location>
        <begin position="430"/>
        <end position="505"/>
    </location>
</feature>
<dbReference type="Pfam" id="PF03432">
    <property type="entry name" value="Relaxase"/>
    <property type="match status" value="1"/>
</dbReference>
<keyword evidence="4" id="KW-1185">Reference proteome</keyword>
<dbReference type="Proteomes" id="UP000316624">
    <property type="component" value="Unassembled WGS sequence"/>
</dbReference>
<dbReference type="InterPro" id="IPR005094">
    <property type="entry name" value="Endonuclease_MobA/VirD2"/>
</dbReference>
<accession>A0A562K876</accession>
<dbReference type="Gene3D" id="3.30.930.30">
    <property type="match status" value="1"/>
</dbReference>
<name>A0A562K876_SPHWJ</name>
<proteinExistence type="predicted"/>
<feature type="region of interest" description="Disordered" evidence="1">
    <location>
        <begin position="375"/>
        <end position="395"/>
    </location>
</feature>
<evidence type="ECO:0000259" key="2">
    <source>
        <dbReference type="Pfam" id="PF03432"/>
    </source>
</evidence>